<dbReference type="Gene3D" id="3.30.70.100">
    <property type="match status" value="1"/>
</dbReference>
<proteinExistence type="predicted"/>
<dbReference type="RefSeq" id="WP_045270779.1">
    <property type="nucleotide sequence ID" value="NZ_JYIX01000025.1"/>
</dbReference>
<dbReference type="PANTHER" id="PTHR33336:SF3">
    <property type="entry name" value="ABM DOMAIN-CONTAINING PROTEIN"/>
    <property type="match status" value="1"/>
</dbReference>
<dbReference type="STRING" id="582680.RS86_00645"/>
<dbReference type="EMBL" id="JYIX01000025">
    <property type="protein sequence ID" value="KJL34768.1"/>
    <property type="molecule type" value="Genomic_DNA"/>
</dbReference>
<sequence>MSARHLYAAFQAVPGAGDAVASLVAGYRRDVAAEPGNLRFDAHRLQDDHDRFFVYEEYRDEAAFAAHLASPANAVFNAALAPLVIGGGSTLTWLDEVADADADGSSALAHRRDAA</sequence>
<accession>A0A0F0LNQ2</accession>
<evidence type="ECO:0000313" key="2">
    <source>
        <dbReference type="EMBL" id="KJL34768.1"/>
    </source>
</evidence>
<dbReference type="PROSITE" id="PS51725">
    <property type="entry name" value="ABM"/>
    <property type="match status" value="1"/>
</dbReference>
<feature type="domain" description="ABM" evidence="1">
    <location>
        <begin position="4"/>
        <end position="92"/>
    </location>
</feature>
<protein>
    <submittedName>
        <fullName evidence="2">Autoinducer 2-degrading protein LsrG</fullName>
    </submittedName>
</protein>
<dbReference type="Proteomes" id="UP000033740">
    <property type="component" value="Unassembled WGS sequence"/>
</dbReference>
<dbReference type="InterPro" id="IPR050744">
    <property type="entry name" value="AI-2_Isomerase_LsrG"/>
</dbReference>
<dbReference type="GO" id="GO:0005829">
    <property type="term" value="C:cytosol"/>
    <property type="evidence" value="ECO:0007669"/>
    <property type="project" value="TreeGrafter"/>
</dbReference>
<organism evidence="2 3">
    <name type="scientific">Microbacterium azadirachtae</name>
    <dbReference type="NCBI Taxonomy" id="582680"/>
    <lineage>
        <taxon>Bacteria</taxon>
        <taxon>Bacillati</taxon>
        <taxon>Actinomycetota</taxon>
        <taxon>Actinomycetes</taxon>
        <taxon>Micrococcales</taxon>
        <taxon>Microbacteriaceae</taxon>
        <taxon>Microbacterium</taxon>
    </lineage>
</organism>
<gene>
    <name evidence="2" type="primary">lsrG</name>
    <name evidence="2" type="ORF">RS86_00645</name>
</gene>
<evidence type="ECO:0000259" key="1">
    <source>
        <dbReference type="PROSITE" id="PS51725"/>
    </source>
</evidence>
<evidence type="ECO:0000313" key="3">
    <source>
        <dbReference type="Proteomes" id="UP000033740"/>
    </source>
</evidence>
<dbReference type="InterPro" id="IPR011008">
    <property type="entry name" value="Dimeric_a/b-barrel"/>
</dbReference>
<dbReference type="PATRIC" id="fig|582680.6.peg.668"/>
<dbReference type="InterPro" id="IPR007138">
    <property type="entry name" value="ABM_dom"/>
</dbReference>
<dbReference type="Pfam" id="PF03992">
    <property type="entry name" value="ABM"/>
    <property type="match status" value="1"/>
</dbReference>
<keyword evidence="3" id="KW-1185">Reference proteome</keyword>
<dbReference type="SUPFAM" id="SSF54909">
    <property type="entry name" value="Dimeric alpha+beta barrel"/>
    <property type="match status" value="1"/>
</dbReference>
<name>A0A0F0LNQ2_9MICO</name>
<dbReference type="AlphaFoldDB" id="A0A0F0LNQ2"/>
<dbReference type="PANTHER" id="PTHR33336">
    <property type="entry name" value="QUINOL MONOOXYGENASE YGIN-RELATED"/>
    <property type="match status" value="1"/>
</dbReference>
<reference evidence="2 3" key="1">
    <citation type="submission" date="2015-02" db="EMBL/GenBank/DDBJ databases">
        <title>Draft genome sequences of ten Microbacterium spp. with emphasis on heavy metal contaminated environments.</title>
        <authorList>
            <person name="Corretto E."/>
        </authorList>
    </citation>
    <scope>NUCLEOTIDE SEQUENCE [LARGE SCALE GENOMIC DNA]</scope>
    <source>
        <strain evidence="2 3">ARN176</strain>
    </source>
</reference>
<dbReference type="GO" id="GO:0016491">
    <property type="term" value="F:oxidoreductase activity"/>
    <property type="evidence" value="ECO:0007669"/>
    <property type="project" value="TreeGrafter"/>
</dbReference>
<comment type="caution">
    <text evidence="2">The sequence shown here is derived from an EMBL/GenBank/DDBJ whole genome shotgun (WGS) entry which is preliminary data.</text>
</comment>